<proteinExistence type="predicted"/>
<dbReference type="Proteomes" id="UP000591844">
    <property type="component" value="Unassembled WGS sequence"/>
</dbReference>
<dbReference type="Pfam" id="PF00903">
    <property type="entry name" value="Glyoxalase"/>
    <property type="match status" value="1"/>
</dbReference>
<evidence type="ECO:0000313" key="2">
    <source>
        <dbReference type="EMBL" id="NHB91652.1"/>
    </source>
</evidence>
<dbReference type="CDD" id="cd07253">
    <property type="entry name" value="GLOD5"/>
    <property type="match status" value="1"/>
</dbReference>
<sequence length="126" mass="14150">MKIEQLDHLVLTVKSIETSSHFYQHILGMSIVTFGEGRTALSFGNQKINLHEYGQEFEPKAQTPLPGSADLCFISLTPMDEIIQHLQVYKVEILEGPVKRTGASGTIMSVYFRDPDQNLIEVSNQL</sequence>
<feature type="domain" description="VOC" evidence="1">
    <location>
        <begin position="5"/>
        <end position="125"/>
    </location>
</feature>
<comment type="caution">
    <text evidence="2">The sequence shown here is derived from an EMBL/GenBank/DDBJ whole genome shotgun (WGS) entry which is preliminary data.</text>
</comment>
<evidence type="ECO:0000313" key="3">
    <source>
        <dbReference type="Proteomes" id="UP000591844"/>
    </source>
</evidence>
<name>A0A7X5TH92_9GAMM</name>
<dbReference type="InterPro" id="IPR037523">
    <property type="entry name" value="VOC_core"/>
</dbReference>
<accession>A0A7X5TH92</accession>
<reference evidence="2 3" key="1">
    <citation type="submission" date="2018-02" db="EMBL/GenBank/DDBJ databases">
        <authorList>
            <person name="Machado R.A."/>
        </authorList>
    </citation>
    <scope>NUCLEOTIDE SEQUENCE [LARGE SCALE GENOMIC DNA]</scope>
    <source>
        <strain evidence="2 3">DSM 19724</strain>
    </source>
</reference>
<dbReference type="PANTHER" id="PTHR21366">
    <property type="entry name" value="GLYOXALASE FAMILY PROTEIN"/>
    <property type="match status" value="1"/>
</dbReference>
<dbReference type="Gene3D" id="3.10.180.10">
    <property type="entry name" value="2,3-Dihydroxybiphenyl 1,2-Dioxygenase, domain 1"/>
    <property type="match status" value="1"/>
</dbReference>
<protein>
    <submittedName>
        <fullName evidence="2">VOC family virulence protein</fullName>
    </submittedName>
</protein>
<gene>
    <name evidence="2" type="ORF">C5469_05640</name>
</gene>
<dbReference type="AlphaFoldDB" id="A0A7X5TH92"/>
<dbReference type="PROSITE" id="PS51819">
    <property type="entry name" value="VOC"/>
    <property type="match status" value="1"/>
</dbReference>
<dbReference type="RefSeq" id="WP_166303506.1">
    <property type="nucleotide sequence ID" value="NZ_CAWPIB010000004.1"/>
</dbReference>
<dbReference type="EMBL" id="PUJW01000004">
    <property type="protein sequence ID" value="NHB91652.1"/>
    <property type="molecule type" value="Genomic_DNA"/>
</dbReference>
<dbReference type="PANTHER" id="PTHR21366:SF14">
    <property type="entry name" value="GLYOXALASE DOMAIN-CONTAINING PROTEIN 5"/>
    <property type="match status" value="1"/>
</dbReference>
<dbReference type="InterPro" id="IPR029068">
    <property type="entry name" value="Glyas_Bleomycin-R_OHBP_Dase"/>
</dbReference>
<organism evidence="2 3">
    <name type="scientific">Photorhabdus cinerea</name>
    <dbReference type="NCBI Taxonomy" id="471575"/>
    <lineage>
        <taxon>Bacteria</taxon>
        <taxon>Pseudomonadati</taxon>
        <taxon>Pseudomonadota</taxon>
        <taxon>Gammaproteobacteria</taxon>
        <taxon>Enterobacterales</taxon>
        <taxon>Morganellaceae</taxon>
        <taxon>Photorhabdus</taxon>
    </lineage>
</organism>
<evidence type="ECO:0000259" key="1">
    <source>
        <dbReference type="PROSITE" id="PS51819"/>
    </source>
</evidence>
<keyword evidence="3" id="KW-1185">Reference proteome</keyword>
<dbReference type="InterPro" id="IPR050383">
    <property type="entry name" value="GlyoxalaseI/FosfomycinResist"/>
</dbReference>
<dbReference type="InterPro" id="IPR004360">
    <property type="entry name" value="Glyas_Fos-R_dOase_dom"/>
</dbReference>
<dbReference type="SUPFAM" id="SSF54593">
    <property type="entry name" value="Glyoxalase/Bleomycin resistance protein/Dihydroxybiphenyl dioxygenase"/>
    <property type="match status" value="1"/>
</dbReference>